<comment type="caution">
    <text evidence="7">The sequence shown here is derived from an EMBL/GenBank/DDBJ whole genome shotgun (WGS) entry which is preliminary data.</text>
</comment>
<accession>A0A523YRB3</accession>
<evidence type="ECO:0000256" key="3">
    <source>
        <dbReference type="ARBA" id="ARBA00022679"/>
    </source>
</evidence>
<dbReference type="Gene3D" id="3.40.50.970">
    <property type="match status" value="1"/>
</dbReference>
<dbReference type="Proteomes" id="UP000316925">
    <property type="component" value="Unassembled WGS sequence"/>
</dbReference>
<dbReference type="PROSITE" id="PS00801">
    <property type="entry name" value="TRANSKETOLASE_1"/>
    <property type="match status" value="1"/>
</dbReference>
<proteinExistence type="inferred from homology"/>
<dbReference type="InterPro" id="IPR029061">
    <property type="entry name" value="THDP-binding"/>
</dbReference>
<gene>
    <name evidence="7" type="ORF">E3J33_00795</name>
</gene>
<evidence type="ECO:0000256" key="4">
    <source>
        <dbReference type="ARBA" id="ARBA00022723"/>
    </source>
</evidence>
<organism evidence="7 8">
    <name type="scientific">Aerophobetes bacterium</name>
    <dbReference type="NCBI Taxonomy" id="2030807"/>
    <lineage>
        <taxon>Bacteria</taxon>
        <taxon>Candidatus Aerophobota</taxon>
    </lineage>
</organism>
<keyword evidence="4" id="KW-0479">Metal-binding</keyword>
<comment type="cofactor">
    <cofactor evidence="1">
        <name>thiamine diphosphate</name>
        <dbReference type="ChEBI" id="CHEBI:58937"/>
    </cofactor>
</comment>
<keyword evidence="3" id="KW-0808">Transferase</keyword>
<evidence type="ECO:0000259" key="6">
    <source>
        <dbReference type="Pfam" id="PF00456"/>
    </source>
</evidence>
<dbReference type="InterPro" id="IPR005474">
    <property type="entry name" value="Transketolase_N"/>
</dbReference>
<dbReference type="GO" id="GO:0046872">
    <property type="term" value="F:metal ion binding"/>
    <property type="evidence" value="ECO:0007669"/>
    <property type="project" value="UniProtKB-KW"/>
</dbReference>
<dbReference type="Pfam" id="PF00456">
    <property type="entry name" value="Transketolase_N"/>
    <property type="match status" value="1"/>
</dbReference>
<dbReference type="InterPro" id="IPR049557">
    <property type="entry name" value="Transketolase_CS"/>
</dbReference>
<name>A0A523YRB3_UNCAE</name>
<evidence type="ECO:0000256" key="5">
    <source>
        <dbReference type="ARBA" id="ARBA00023052"/>
    </source>
</evidence>
<evidence type="ECO:0000256" key="2">
    <source>
        <dbReference type="ARBA" id="ARBA00007131"/>
    </source>
</evidence>
<dbReference type="GO" id="GO:0016740">
    <property type="term" value="F:transferase activity"/>
    <property type="evidence" value="ECO:0007669"/>
    <property type="project" value="UniProtKB-KW"/>
</dbReference>
<reference evidence="7 8" key="1">
    <citation type="submission" date="2019-03" db="EMBL/GenBank/DDBJ databases">
        <title>Metabolic potential of uncultured bacteria and archaea associated with petroleum seepage in deep-sea sediments.</title>
        <authorList>
            <person name="Dong X."/>
            <person name="Hubert C."/>
        </authorList>
    </citation>
    <scope>NUCLEOTIDE SEQUENCE [LARGE SCALE GENOMIC DNA]</scope>
    <source>
        <strain evidence="7">E29_bin28</strain>
    </source>
</reference>
<sequence>MAKLIEFRVNLLKERSSLLKHSVELVRGLKEAAIAVRQEIVKMTSNANSGHLGGSLSCVDILVALYFHQLNHNPQSPSWPGRDRFVLSKGHAAPALYGTLALSGCFPREELKTFRDIDSRLQGHPDNKKTPGVEISTGSLGQGLAVAVGMALGFKLAGKNNQVYALVGDGELDEGEIWEAAMFASHHKIVNITVLVDRNHGQNDGRTEEVMSIEPLAAKWASFGWKVFEVDGHDIKDILDVLDRSMENRSKPAVIIAQTVKGKGISFVEGNNDYHAKPLPKELVAQAIAELGKR</sequence>
<dbReference type="SUPFAM" id="SSF52518">
    <property type="entry name" value="Thiamin diphosphate-binding fold (THDP-binding)"/>
    <property type="match status" value="1"/>
</dbReference>
<dbReference type="AlphaFoldDB" id="A0A523YRB3"/>
<protein>
    <submittedName>
        <fullName evidence="7">Transketolase</fullName>
    </submittedName>
</protein>
<dbReference type="CDD" id="cd02012">
    <property type="entry name" value="TPP_TK"/>
    <property type="match status" value="1"/>
</dbReference>
<feature type="domain" description="Transketolase N-terminal" evidence="6">
    <location>
        <begin position="32"/>
        <end position="292"/>
    </location>
</feature>
<dbReference type="PANTHER" id="PTHR47514">
    <property type="entry name" value="TRANSKETOLASE N-TERMINAL SECTION-RELATED"/>
    <property type="match status" value="1"/>
</dbReference>
<evidence type="ECO:0000313" key="8">
    <source>
        <dbReference type="Proteomes" id="UP000316925"/>
    </source>
</evidence>
<dbReference type="PANTHER" id="PTHR47514:SF1">
    <property type="entry name" value="TRANSKETOLASE N-TERMINAL SECTION-RELATED"/>
    <property type="match status" value="1"/>
</dbReference>
<comment type="similarity">
    <text evidence="2">Belongs to the transketolase family.</text>
</comment>
<dbReference type="EMBL" id="SOIJ01000041">
    <property type="protein sequence ID" value="TET94040.1"/>
    <property type="molecule type" value="Genomic_DNA"/>
</dbReference>
<keyword evidence="5" id="KW-0786">Thiamine pyrophosphate</keyword>
<evidence type="ECO:0000256" key="1">
    <source>
        <dbReference type="ARBA" id="ARBA00001964"/>
    </source>
</evidence>
<evidence type="ECO:0000313" key="7">
    <source>
        <dbReference type="EMBL" id="TET94040.1"/>
    </source>
</evidence>